<accession>A0A6N6MZR2</accession>
<protein>
    <submittedName>
        <fullName evidence="2">Uncharacterized protein</fullName>
    </submittedName>
</protein>
<dbReference type="OrthoDB" id="5457847at2"/>
<evidence type="ECO:0000313" key="2">
    <source>
        <dbReference type="EMBL" id="KAB1439103.1"/>
    </source>
</evidence>
<reference evidence="2 3" key="1">
    <citation type="journal article" date="2017" name="Int. J. Syst. Evol. Microbiol.">
        <title>Desulfovibrio senegalensis sp. nov., a mesophilic sulfate reducer isolated from marine sediment.</title>
        <authorList>
            <person name="Thioye A."/>
            <person name="Gam Z.B.A."/>
            <person name="Mbengue M."/>
            <person name="Cayol J.L."/>
            <person name="Joseph-Bartoli M."/>
            <person name="Toure-Kane C."/>
            <person name="Labat M."/>
        </authorList>
    </citation>
    <scope>NUCLEOTIDE SEQUENCE [LARGE SCALE GENOMIC DNA]</scope>
    <source>
        <strain evidence="2 3">DSM 101509</strain>
    </source>
</reference>
<comment type="caution">
    <text evidence="2">The sequence shown here is derived from an EMBL/GenBank/DDBJ whole genome shotgun (WGS) entry which is preliminary data.</text>
</comment>
<gene>
    <name evidence="2" type="ORF">F8A88_14450</name>
</gene>
<sequence>MSGYHPDGILDNLIFGLKVWLDEIRWMGKTSLRRFEIGRLEKQLEEEYVHLGRIAEAPRGRKEEKERTLGQIKFLKEEINTLQEELEQGDKERKAARKGAE</sequence>
<dbReference type="EMBL" id="WAIE01000008">
    <property type="protein sequence ID" value="KAB1439103.1"/>
    <property type="molecule type" value="Genomic_DNA"/>
</dbReference>
<keyword evidence="1" id="KW-0175">Coiled coil</keyword>
<name>A0A6N6MZR2_9BACT</name>
<dbReference type="Proteomes" id="UP000438699">
    <property type="component" value="Unassembled WGS sequence"/>
</dbReference>
<organism evidence="2 3">
    <name type="scientific">Pseudodesulfovibrio senegalensis</name>
    <dbReference type="NCBI Taxonomy" id="1721087"/>
    <lineage>
        <taxon>Bacteria</taxon>
        <taxon>Pseudomonadati</taxon>
        <taxon>Thermodesulfobacteriota</taxon>
        <taxon>Desulfovibrionia</taxon>
        <taxon>Desulfovibrionales</taxon>
        <taxon>Desulfovibrionaceae</taxon>
    </lineage>
</organism>
<dbReference type="RefSeq" id="WP_151151888.1">
    <property type="nucleotide sequence ID" value="NZ_WAIE01000008.1"/>
</dbReference>
<feature type="coiled-coil region" evidence="1">
    <location>
        <begin position="65"/>
        <end position="99"/>
    </location>
</feature>
<proteinExistence type="predicted"/>
<keyword evidence="3" id="KW-1185">Reference proteome</keyword>
<evidence type="ECO:0000313" key="3">
    <source>
        <dbReference type="Proteomes" id="UP000438699"/>
    </source>
</evidence>
<evidence type="ECO:0000256" key="1">
    <source>
        <dbReference type="SAM" id="Coils"/>
    </source>
</evidence>
<dbReference type="AlphaFoldDB" id="A0A6N6MZR2"/>